<evidence type="ECO:0000256" key="2">
    <source>
        <dbReference type="ARBA" id="ARBA00023157"/>
    </source>
</evidence>
<comment type="catalytic activity">
    <reaction evidence="3">
        <text>a 1,2-diacyl-sn-glycero-3-phosphate(in) = a 1,2-diacyl-sn-glycero-3-phosphate(out)</text>
        <dbReference type="Rhea" id="RHEA:36435"/>
        <dbReference type="ChEBI" id="CHEBI:58608"/>
    </reaction>
</comment>
<protein>
    <recommendedName>
        <fullName evidence="7">TP53-regulated inhibitor of apoptosis 1</fullName>
    </recommendedName>
</protein>
<dbReference type="STRING" id="158441.A0A226DZH7"/>
<keyword evidence="2" id="KW-1015">Disulfide bond</keyword>
<evidence type="ECO:0008006" key="7">
    <source>
        <dbReference type="Google" id="ProtNLM"/>
    </source>
</evidence>
<keyword evidence="6" id="KW-1185">Reference proteome</keyword>
<dbReference type="PANTHER" id="PTHR46403:SF1">
    <property type="entry name" value="TP53-REGULATED INHIBITOR OF APOPTOSIS 1"/>
    <property type="match status" value="1"/>
</dbReference>
<evidence type="ECO:0000313" key="6">
    <source>
        <dbReference type="Proteomes" id="UP000198287"/>
    </source>
</evidence>
<comment type="caution">
    <text evidence="5">The sequence shown here is derived from an EMBL/GenBank/DDBJ whole genome shotgun (WGS) entry which is preliminary data.</text>
</comment>
<dbReference type="GO" id="GO:0045332">
    <property type="term" value="P:phospholipid translocation"/>
    <property type="evidence" value="ECO:0007669"/>
    <property type="project" value="TreeGrafter"/>
</dbReference>
<dbReference type="InterPro" id="IPR007918">
    <property type="entry name" value="MDM35_apoptosis"/>
</dbReference>
<dbReference type="OMA" id="CNELKHA"/>
<dbReference type="Pfam" id="PF05254">
    <property type="entry name" value="UPF0203"/>
    <property type="match status" value="1"/>
</dbReference>
<gene>
    <name evidence="5" type="ORF">Fcan01_14765</name>
</gene>
<dbReference type="GO" id="GO:0005758">
    <property type="term" value="C:mitochondrial intermembrane space"/>
    <property type="evidence" value="ECO:0007669"/>
    <property type="project" value="TreeGrafter"/>
</dbReference>
<dbReference type="AlphaFoldDB" id="A0A226DZH7"/>
<organism evidence="5 6">
    <name type="scientific">Folsomia candida</name>
    <name type="common">Springtail</name>
    <dbReference type="NCBI Taxonomy" id="158441"/>
    <lineage>
        <taxon>Eukaryota</taxon>
        <taxon>Metazoa</taxon>
        <taxon>Ecdysozoa</taxon>
        <taxon>Arthropoda</taxon>
        <taxon>Hexapoda</taxon>
        <taxon>Collembola</taxon>
        <taxon>Entomobryomorpha</taxon>
        <taxon>Isotomoidea</taxon>
        <taxon>Isotomidae</taxon>
        <taxon>Proisotominae</taxon>
        <taxon>Folsomia</taxon>
    </lineage>
</organism>
<dbReference type="Proteomes" id="UP000198287">
    <property type="component" value="Unassembled WGS sequence"/>
</dbReference>
<sequence>MSDSENDFNNINGNNRKVLDSLDPSCNELKHAYDTCFNGWFDDTFLKGEHKTKEIPCDALLQIYSACVKTALKARKIELDDLSSEMNNNNTSGDRNDKRVE</sequence>
<dbReference type="GO" id="GO:0005829">
    <property type="term" value="C:cytosol"/>
    <property type="evidence" value="ECO:0007669"/>
    <property type="project" value="TreeGrafter"/>
</dbReference>
<dbReference type="PANTHER" id="PTHR46403">
    <property type="entry name" value="TP53-REGULATED INHIBITOR OF APOPTOSIS 1"/>
    <property type="match status" value="1"/>
</dbReference>
<dbReference type="GO" id="GO:1990050">
    <property type="term" value="F:phosphatidic acid transfer activity"/>
    <property type="evidence" value="ECO:0007669"/>
    <property type="project" value="TreeGrafter"/>
</dbReference>
<reference evidence="5 6" key="1">
    <citation type="submission" date="2015-12" db="EMBL/GenBank/DDBJ databases">
        <title>The genome of Folsomia candida.</title>
        <authorList>
            <person name="Faddeeva A."/>
            <person name="Derks M.F."/>
            <person name="Anvar Y."/>
            <person name="Smit S."/>
            <person name="Van Straalen N."/>
            <person name="Roelofs D."/>
        </authorList>
    </citation>
    <scope>NUCLEOTIDE SEQUENCE [LARGE SCALE GENOMIC DNA]</scope>
    <source>
        <strain evidence="5 6">VU population</strain>
        <tissue evidence="5">Whole body</tissue>
    </source>
</reference>
<feature type="region of interest" description="Disordered" evidence="4">
    <location>
        <begin position="82"/>
        <end position="101"/>
    </location>
</feature>
<name>A0A226DZH7_FOLCA</name>
<dbReference type="EMBL" id="LNIX01000009">
    <property type="protein sequence ID" value="OXA50204.1"/>
    <property type="molecule type" value="Genomic_DNA"/>
</dbReference>
<evidence type="ECO:0000256" key="4">
    <source>
        <dbReference type="SAM" id="MobiDB-lite"/>
    </source>
</evidence>
<accession>A0A226DZH7</accession>
<evidence type="ECO:0000256" key="1">
    <source>
        <dbReference type="ARBA" id="ARBA00006196"/>
    </source>
</evidence>
<proteinExistence type="inferred from homology"/>
<evidence type="ECO:0000313" key="5">
    <source>
        <dbReference type="EMBL" id="OXA50204.1"/>
    </source>
</evidence>
<dbReference type="GO" id="GO:0005634">
    <property type="term" value="C:nucleus"/>
    <property type="evidence" value="ECO:0007669"/>
    <property type="project" value="TreeGrafter"/>
</dbReference>
<comment type="similarity">
    <text evidence="1">Belongs to the TRIAP1/MDM35 family.</text>
</comment>
<evidence type="ECO:0000256" key="3">
    <source>
        <dbReference type="ARBA" id="ARBA00023706"/>
    </source>
</evidence>
<feature type="compositionally biased region" description="Polar residues" evidence="4">
    <location>
        <begin position="84"/>
        <end position="93"/>
    </location>
</feature>